<dbReference type="Proteomes" id="UP001054945">
    <property type="component" value="Unassembled WGS sequence"/>
</dbReference>
<accession>A0AAV4YBZ7</accession>
<comment type="caution">
    <text evidence="1">The sequence shown here is derived from an EMBL/GenBank/DDBJ whole genome shotgun (WGS) entry which is preliminary data.</text>
</comment>
<sequence length="121" mass="13561">MLFATNRREEEGVERGKRALWRRAEVTPQQTQQQITEIIDCSLLVATFLFSPPVAMVNHVTPASHPRKKVGRLPASPIGRPPRDHLSAAVCVGACVLRCGPRKRAFRVYSCRPLATRDVFL</sequence>
<evidence type="ECO:0000313" key="1">
    <source>
        <dbReference type="EMBL" id="GIZ03516.1"/>
    </source>
</evidence>
<dbReference type="EMBL" id="BPLR01001615">
    <property type="protein sequence ID" value="GIZ03516.1"/>
    <property type="molecule type" value="Genomic_DNA"/>
</dbReference>
<evidence type="ECO:0000313" key="2">
    <source>
        <dbReference type="Proteomes" id="UP001054945"/>
    </source>
</evidence>
<dbReference type="AlphaFoldDB" id="A0AAV4YBZ7"/>
<gene>
    <name evidence="1" type="ORF">CEXT_568641</name>
</gene>
<reference evidence="1 2" key="1">
    <citation type="submission" date="2021-06" db="EMBL/GenBank/DDBJ databases">
        <title>Caerostris extrusa draft genome.</title>
        <authorList>
            <person name="Kono N."/>
            <person name="Arakawa K."/>
        </authorList>
    </citation>
    <scope>NUCLEOTIDE SEQUENCE [LARGE SCALE GENOMIC DNA]</scope>
</reference>
<keyword evidence="2" id="KW-1185">Reference proteome</keyword>
<protein>
    <submittedName>
        <fullName evidence="1">Uncharacterized protein</fullName>
    </submittedName>
</protein>
<name>A0AAV4YBZ7_CAEEX</name>
<proteinExistence type="predicted"/>
<organism evidence="1 2">
    <name type="scientific">Caerostris extrusa</name>
    <name type="common">Bark spider</name>
    <name type="synonym">Caerostris bankana</name>
    <dbReference type="NCBI Taxonomy" id="172846"/>
    <lineage>
        <taxon>Eukaryota</taxon>
        <taxon>Metazoa</taxon>
        <taxon>Ecdysozoa</taxon>
        <taxon>Arthropoda</taxon>
        <taxon>Chelicerata</taxon>
        <taxon>Arachnida</taxon>
        <taxon>Araneae</taxon>
        <taxon>Araneomorphae</taxon>
        <taxon>Entelegynae</taxon>
        <taxon>Araneoidea</taxon>
        <taxon>Araneidae</taxon>
        <taxon>Caerostris</taxon>
    </lineage>
</organism>